<dbReference type="GO" id="GO:0008237">
    <property type="term" value="F:metallopeptidase activity"/>
    <property type="evidence" value="ECO:0007669"/>
    <property type="project" value="UniProtKB-KW"/>
</dbReference>
<accession>A0A918XT72</accession>
<comment type="caution">
    <text evidence="4">The sequence shown here is derived from an EMBL/GenBank/DDBJ whole genome shotgun (WGS) entry which is preliminary data.</text>
</comment>
<feature type="domain" description="Microcystin LR degradation protein MlrC N-terminal" evidence="3">
    <location>
        <begin position="5"/>
        <end position="291"/>
    </location>
</feature>
<protein>
    <recommendedName>
        <fullName evidence="1">Microcystinase C</fullName>
        <shortName evidence="1">MlrC</shortName>
    </recommendedName>
</protein>
<keyword evidence="1" id="KW-0479">Metal-binding</keyword>
<dbReference type="InterPro" id="IPR009197">
    <property type="entry name" value="MlrC"/>
</dbReference>
<sequence>MMRPRVLVAGLWHETNTFSPIATGLAAFRAYQWAEGDGLAARYAGTNTEIGGMLKAAVGADLAVVPGLFAGAIPSGTVTRDAFEALAGRIVETARRELPDGVLLALHGAMVADGFPEADAELACRVRRALPADAPLVATYDLHANVSAALVEACDMLIGYDTFPHTDMGARGEEAAERLAAMLATGTRPAKAFRKLPMITVPQMQATAEPPMAAVMARVAEAEAVAGVDVVSVAQGFAYADVDHLGVAVTGYGSDPTALAREVDAVAAALEAVREAFRPALVPVEQAVSLAAEPGTGPVVLVEPADNVGGGAPGDGTAILAEMLRRRVAGTVVIWDPVAVAAARGRARFAGPVGGRTLPVLHGGPVDVEGAVVFDEPAVRYVRDGAYMTGQQVPMGDVAVVRTGFGLNVVLTGERVMPFDDTHLRRVSIDPAAEPALVAKSGSAWKIAFQAIARRAVVVDTGGVCASLVERLPYTREAARRCWPLG</sequence>
<dbReference type="EMBL" id="BMZS01000004">
    <property type="protein sequence ID" value="GHD50102.1"/>
    <property type="molecule type" value="Genomic_DNA"/>
</dbReference>
<keyword evidence="1" id="KW-0378">Hydrolase</keyword>
<dbReference type="Proteomes" id="UP000630353">
    <property type="component" value="Unassembled WGS sequence"/>
</dbReference>
<dbReference type="GO" id="GO:0006508">
    <property type="term" value="P:proteolysis"/>
    <property type="evidence" value="ECO:0007669"/>
    <property type="project" value="UniProtKB-KW"/>
</dbReference>
<dbReference type="PIRSF" id="PIRSF012702">
    <property type="entry name" value="UCP012702"/>
    <property type="match status" value="1"/>
</dbReference>
<evidence type="ECO:0000313" key="5">
    <source>
        <dbReference type="Proteomes" id="UP000630353"/>
    </source>
</evidence>
<dbReference type="Pfam" id="PF07364">
    <property type="entry name" value="DUF1485"/>
    <property type="match status" value="1"/>
</dbReference>
<dbReference type="InterPro" id="IPR015995">
    <property type="entry name" value="MlrC_N"/>
</dbReference>
<gene>
    <name evidence="4" type="ORF">GCM10017083_23400</name>
</gene>
<feature type="domain" description="Microcystin LR degradation protein MlrC C-terminal" evidence="2">
    <location>
        <begin position="302"/>
        <end position="476"/>
    </location>
</feature>
<comment type="similarity">
    <text evidence="1">Belongs to the peptidase M81 family.</text>
</comment>
<evidence type="ECO:0000313" key="4">
    <source>
        <dbReference type="EMBL" id="GHD50102.1"/>
    </source>
</evidence>
<dbReference type="AlphaFoldDB" id="A0A918XT72"/>
<proteinExistence type="inferred from homology"/>
<evidence type="ECO:0000256" key="1">
    <source>
        <dbReference type="PIRNR" id="PIRNR012702"/>
    </source>
</evidence>
<keyword evidence="5" id="KW-1185">Reference proteome</keyword>
<organism evidence="4 5">
    <name type="scientific">Thalassobaculum fulvum</name>
    <dbReference type="NCBI Taxonomy" id="1633335"/>
    <lineage>
        <taxon>Bacteria</taxon>
        <taxon>Pseudomonadati</taxon>
        <taxon>Pseudomonadota</taxon>
        <taxon>Alphaproteobacteria</taxon>
        <taxon>Rhodospirillales</taxon>
        <taxon>Thalassobaculaceae</taxon>
        <taxon>Thalassobaculum</taxon>
    </lineage>
</organism>
<dbReference type="GO" id="GO:0046872">
    <property type="term" value="F:metal ion binding"/>
    <property type="evidence" value="ECO:0007669"/>
    <property type="project" value="UniProtKB-KW"/>
</dbReference>
<name>A0A918XT72_9PROT</name>
<dbReference type="InterPro" id="IPR010799">
    <property type="entry name" value="MlrC_C"/>
</dbReference>
<evidence type="ECO:0000259" key="2">
    <source>
        <dbReference type="Pfam" id="PF07171"/>
    </source>
</evidence>
<comment type="cofactor">
    <cofactor evidence="1">
        <name>Zn(2+)</name>
        <dbReference type="ChEBI" id="CHEBI:29105"/>
    </cofactor>
    <text evidence="1">Binds 1 zinc ion per subunit.</text>
</comment>
<keyword evidence="1" id="KW-0482">Metalloprotease</keyword>
<reference evidence="4" key="2">
    <citation type="submission" date="2020-09" db="EMBL/GenBank/DDBJ databases">
        <authorList>
            <person name="Sun Q."/>
            <person name="Kim S."/>
        </authorList>
    </citation>
    <scope>NUCLEOTIDE SEQUENCE</scope>
    <source>
        <strain evidence="4">KCTC 42651</strain>
    </source>
</reference>
<evidence type="ECO:0000259" key="3">
    <source>
        <dbReference type="Pfam" id="PF07364"/>
    </source>
</evidence>
<reference evidence="4" key="1">
    <citation type="journal article" date="2014" name="Int. J. Syst. Evol. Microbiol.">
        <title>Complete genome sequence of Corynebacterium casei LMG S-19264T (=DSM 44701T), isolated from a smear-ripened cheese.</title>
        <authorList>
            <consortium name="US DOE Joint Genome Institute (JGI-PGF)"/>
            <person name="Walter F."/>
            <person name="Albersmeier A."/>
            <person name="Kalinowski J."/>
            <person name="Ruckert C."/>
        </authorList>
    </citation>
    <scope>NUCLEOTIDE SEQUENCE</scope>
    <source>
        <strain evidence="4">KCTC 42651</strain>
    </source>
</reference>
<dbReference type="Pfam" id="PF07171">
    <property type="entry name" value="MlrC_C"/>
    <property type="match status" value="1"/>
</dbReference>
<comment type="function">
    <text evidence="1">Involved in peptidolytic degradation of cyclic heptapeptide hepatotoxin microcystin (MC).</text>
</comment>
<keyword evidence="1" id="KW-0645">Protease</keyword>